<reference evidence="1" key="1">
    <citation type="submission" date="2022-07" db="EMBL/GenBank/DDBJ databases">
        <title>Enhanced cultured diversity of the mouse gut microbiota enables custom-made synthetic communities.</title>
        <authorList>
            <person name="Afrizal A."/>
        </authorList>
    </citation>
    <scope>NUCLEOTIDE SEQUENCE</scope>
    <source>
        <strain evidence="1">DSM 29482</strain>
    </source>
</reference>
<accession>A0A9X2MKR8</accession>
<dbReference type="Proteomes" id="UP001142078">
    <property type="component" value="Unassembled WGS sequence"/>
</dbReference>
<dbReference type="EMBL" id="JANJZL010000010">
    <property type="protein sequence ID" value="MCR2044952.1"/>
    <property type="molecule type" value="Genomic_DNA"/>
</dbReference>
<keyword evidence="2" id="KW-1185">Reference proteome</keyword>
<protein>
    <submittedName>
        <fullName evidence="1">Uncharacterized protein</fullName>
    </submittedName>
</protein>
<comment type="caution">
    <text evidence="1">The sequence shown here is derived from an EMBL/GenBank/DDBJ whole genome shotgun (WGS) entry which is preliminary data.</text>
</comment>
<dbReference type="OrthoDB" id="1708359at2"/>
<dbReference type="AlphaFoldDB" id="A0A9X2MKR8"/>
<organism evidence="1 2">
    <name type="scientific">Anaerosalibacter massiliensis</name>
    <dbReference type="NCBI Taxonomy" id="1347392"/>
    <lineage>
        <taxon>Bacteria</taxon>
        <taxon>Bacillati</taxon>
        <taxon>Bacillota</taxon>
        <taxon>Tissierellia</taxon>
        <taxon>Tissierellales</taxon>
        <taxon>Sporanaerobacteraceae</taxon>
        <taxon>Anaerosalibacter</taxon>
    </lineage>
</organism>
<evidence type="ECO:0000313" key="2">
    <source>
        <dbReference type="Proteomes" id="UP001142078"/>
    </source>
</evidence>
<sequence length="144" mass="16898">MHILIVILILLGPAIIKSIKEKNKIQEKNNSQVRRKYTPNNVPIGRFNVEDNTEVKEGKRKDTVRTYEIDSGIDRAKIETEYEELKSRVEDIPAYKERIKKKVESNRTKKTSYTLNKLTKEDILRGIVLKEILSEPKSMQNRMR</sequence>
<evidence type="ECO:0000313" key="1">
    <source>
        <dbReference type="EMBL" id="MCR2044952.1"/>
    </source>
</evidence>
<dbReference type="RefSeq" id="WP_042680765.1">
    <property type="nucleotide sequence ID" value="NZ_CABKTM010000022.1"/>
</dbReference>
<proteinExistence type="predicted"/>
<gene>
    <name evidence="1" type="ORF">NSA23_12640</name>
</gene>
<name>A0A9X2MKR8_9FIRM</name>